<reference evidence="1" key="1">
    <citation type="submission" date="2022-11" db="EMBL/GenBank/DDBJ databases">
        <title>Isolation and characterization of PLA-degrading bacterium Massilia sp. from Antarctic soil.</title>
        <authorList>
            <person name="Sato K."/>
            <person name="Gomez-Fuentes C."/>
            <person name="Ahmad S.A."/>
            <person name="Zulkharnain A."/>
        </authorList>
    </citation>
    <scope>NUCLEOTIDE SEQUENCE</scope>
    <source>
        <strain evidence="1">N-3</strain>
    </source>
</reference>
<evidence type="ECO:0000313" key="2">
    <source>
        <dbReference type="Proteomes" id="UP001163336"/>
    </source>
</evidence>
<sequence length="495" mass="52751">MSKRHAATKRVSGKPEALAATLLADARTRQISKMTLGVFSDTERLVKVAQQRAGTCAAQAQGWQFEQLEVIKFNLDALGKRSTLKAATTDSLGMTNHETADIVIMEGKRKLKEFQLKSCEAASETAYKLSDPKYQGVGLVGPSDQKETVERLYKARIKTGTLKAGDYESASNRLHTGIEADNVTSGGTNYHEAVEATGVDAARKIATDFNRRAMLSEAHQAGMEAGAVGGALAGGVSGVAGLVRLARGNAEPGEILAQVAIDAAKGYTMSYASGALSKAATHAVREGFTSLGGPEIGKAVSARFVKSNAHVALAAGIVQSGRSLARYLNGDIDEDELLSEVSHTAMTGASAFYYGALGQVMIPVPVVGALIGSTVGYFVGNMLHQSGLISLGETAVVKVARERKERVEAMCLTAIPLMRAHRLEFDALIEEHFATRRRHLLSAFDALESAMVDWDGDRFLASLTALNEEFDASLPFGSQEEFDDMMGDPTRAFVL</sequence>
<dbReference type="RefSeq" id="WP_281908508.1">
    <property type="nucleotide sequence ID" value="NZ_AP026966.1"/>
</dbReference>
<dbReference type="EMBL" id="AP026966">
    <property type="protein sequence ID" value="BDT59691.1"/>
    <property type="molecule type" value="Genomic_DNA"/>
</dbReference>
<evidence type="ECO:0000313" key="1">
    <source>
        <dbReference type="EMBL" id="BDT59691.1"/>
    </source>
</evidence>
<accession>A0ABM8C8X4</accession>
<dbReference type="Proteomes" id="UP001163336">
    <property type="component" value="Chromosome"/>
</dbReference>
<protein>
    <submittedName>
        <fullName evidence="1">Uncharacterized protein</fullName>
    </submittedName>
</protein>
<gene>
    <name evidence="1" type="ORF">MasN3_31850</name>
</gene>
<keyword evidence="2" id="KW-1185">Reference proteome</keyword>
<organism evidence="1 2">
    <name type="scientific">Massilia varians</name>
    <dbReference type="NCBI Taxonomy" id="457921"/>
    <lineage>
        <taxon>Bacteria</taxon>
        <taxon>Pseudomonadati</taxon>
        <taxon>Pseudomonadota</taxon>
        <taxon>Betaproteobacteria</taxon>
        <taxon>Burkholderiales</taxon>
        <taxon>Oxalobacteraceae</taxon>
        <taxon>Telluria group</taxon>
        <taxon>Massilia</taxon>
    </lineage>
</organism>
<proteinExistence type="predicted"/>
<name>A0ABM8C8X4_9BURK</name>